<keyword evidence="2" id="KW-1185">Reference proteome</keyword>
<dbReference type="Gene3D" id="1.50.10.140">
    <property type="match status" value="1"/>
</dbReference>
<dbReference type="Proteomes" id="UP001499988">
    <property type="component" value="Unassembled WGS sequence"/>
</dbReference>
<accession>A0ABP9FJP2</accession>
<proteinExistence type="predicted"/>
<name>A0ABP9FJP2_9GAMM</name>
<evidence type="ECO:0000313" key="2">
    <source>
        <dbReference type="Proteomes" id="UP001499988"/>
    </source>
</evidence>
<sequence>MALTTAAVLLTGCSDDDDRKVDSKPALTKIAIGEQYYPIGFKEQVQNNLQFFADMVAVDFYNQLPVDTMNVYFHDTYVVDNNANTTAIALYLNILTEMERSGDSVARRRLSEALFKLEEAGRFGGLFLSDYEYENRYLVSPKDDSKRNAGKVTVGDNGQILSSLAALAGAYWQHEDAELAELAQRAHRLILATVPGWHKLYDVEENDSGLLRQGWDYQTNDYLPALADNQATNQRLGALWAVLLSGGEIPAQAFTGMTTWGTQIATDGGESLTSLVTPNGGFADAMVPGLWFDEAQLITDFSPFENFAGLHVEYAAEYGIPLLSDSFDKFGKATVYGLDSVSQSYYQHGDSNQTAIGAPYASALYGLLAPMDAVDQLSQLQTQLPAIANAAGWYSLYEYQYDEQSDSVSYLTGSKMSSLHQALFSASFFADSLRNDVEHYIVNALGADAWNDVVQLYATFGIDGLCSVEDGCQRTDR</sequence>
<reference evidence="2" key="1">
    <citation type="journal article" date="2019" name="Int. J. Syst. Evol. Microbiol.">
        <title>The Global Catalogue of Microorganisms (GCM) 10K type strain sequencing project: providing services to taxonomists for standard genome sequencing and annotation.</title>
        <authorList>
            <consortium name="The Broad Institute Genomics Platform"/>
            <consortium name="The Broad Institute Genome Sequencing Center for Infectious Disease"/>
            <person name="Wu L."/>
            <person name="Ma J."/>
        </authorList>
    </citation>
    <scope>NUCLEOTIDE SEQUENCE [LARGE SCALE GENOMIC DNA]</scope>
    <source>
        <strain evidence="2">JCM 18401</strain>
    </source>
</reference>
<organism evidence="1 2">
    <name type="scientific">Ferrimonas pelagia</name>
    <dbReference type="NCBI Taxonomy" id="1177826"/>
    <lineage>
        <taxon>Bacteria</taxon>
        <taxon>Pseudomonadati</taxon>
        <taxon>Pseudomonadota</taxon>
        <taxon>Gammaproteobacteria</taxon>
        <taxon>Alteromonadales</taxon>
        <taxon>Ferrimonadaceae</taxon>
        <taxon>Ferrimonas</taxon>
    </lineage>
</organism>
<dbReference type="EMBL" id="BAABJZ010000105">
    <property type="protein sequence ID" value="GAA4902168.1"/>
    <property type="molecule type" value="Genomic_DNA"/>
</dbReference>
<protein>
    <submittedName>
        <fullName evidence="1">Glucoamylase family protein</fullName>
    </submittedName>
</protein>
<gene>
    <name evidence="1" type="ORF">GCM10023333_40300</name>
</gene>
<evidence type="ECO:0000313" key="1">
    <source>
        <dbReference type="EMBL" id="GAA4902168.1"/>
    </source>
</evidence>
<comment type="caution">
    <text evidence="1">The sequence shown here is derived from an EMBL/GenBank/DDBJ whole genome shotgun (WGS) entry which is preliminary data.</text>
</comment>